<feature type="repeat" description="ANK" evidence="3">
    <location>
        <begin position="280"/>
        <end position="312"/>
    </location>
</feature>
<dbReference type="Gene3D" id="1.25.40.20">
    <property type="entry name" value="Ankyrin repeat-containing domain"/>
    <property type="match status" value="1"/>
</dbReference>
<protein>
    <submittedName>
        <fullName evidence="7">Apses-domain-containing protein</fullName>
    </submittedName>
</protein>
<reference evidence="7 8" key="1">
    <citation type="journal article" date="2016" name="Proc. Natl. Acad. Sci. U.S.A.">
        <title>Lipid metabolic changes in an early divergent fungus govern the establishment of a mutualistic symbiosis with endobacteria.</title>
        <authorList>
            <person name="Lastovetsky O.A."/>
            <person name="Gaspar M.L."/>
            <person name="Mondo S.J."/>
            <person name="LaButti K.M."/>
            <person name="Sandor L."/>
            <person name="Grigoriev I.V."/>
            <person name="Henry S.A."/>
            <person name="Pawlowska T.E."/>
        </authorList>
    </citation>
    <scope>NUCLEOTIDE SEQUENCE [LARGE SCALE GENOMIC DNA]</scope>
    <source>
        <strain evidence="7 8">ATCC 11559</strain>
    </source>
</reference>
<evidence type="ECO:0000313" key="7">
    <source>
        <dbReference type="EMBL" id="ORE21323.1"/>
    </source>
</evidence>
<dbReference type="EMBL" id="KV921280">
    <property type="protein sequence ID" value="ORE21323.1"/>
    <property type="molecule type" value="Genomic_DNA"/>
</dbReference>
<feature type="region of interest" description="Disordered" evidence="5">
    <location>
        <begin position="139"/>
        <end position="240"/>
    </location>
</feature>
<dbReference type="FunFam" id="3.10.260.10:FF:000001">
    <property type="entry name" value="APSES transcription factor (MbpA)"/>
    <property type="match status" value="1"/>
</dbReference>
<dbReference type="InterPro" id="IPR036770">
    <property type="entry name" value="Ankyrin_rpt-contain_sf"/>
</dbReference>
<dbReference type="PROSITE" id="PS50297">
    <property type="entry name" value="ANK_REP_REGION"/>
    <property type="match status" value="1"/>
</dbReference>
<feature type="domain" description="HTH APSES-type" evidence="6">
    <location>
        <begin position="6"/>
        <end position="112"/>
    </location>
</feature>
<feature type="compositionally biased region" description="Basic and acidic residues" evidence="5">
    <location>
        <begin position="226"/>
        <end position="240"/>
    </location>
</feature>
<proteinExistence type="predicted"/>
<dbReference type="AlphaFoldDB" id="A0A1X0SAL8"/>
<dbReference type="SMART" id="SM01252">
    <property type="entry name" value="KilA-N"/>
    <property type="match status" value="1"/>
</dbReference>
<dbReference type="Proteomes" id="UP000242381">
    <property type="component" value="Unassembled WGS sequence"/>
</dbReference>
<dbReference type="GO" id="GO:0003677">
    <property type="term" value="F:DNA binding"/>
    <property type="evidence" value="ECO:0007669"/>
    <property type="project" value="InterPro"/>
</dbReference>
<dbReference type="VEuPathDB" id="FungiDB:BCV72DRAFT_261115"/>
<dbReference type="InterPro" id="IPR003163">
    <property type="entry name" value="Tscrpt_reg_HTH_APSES-type"/>
</dbReference>
<dbReference type="InterPro" id="IPR002110">
    <property type="entry name" value="Ankyrin_rpt"/>
</dbReference>
<dbReference type="SMART" id="SM00248">
    <property type="entry name" value="ANK"/>
    <property type="match status" value="3"/>
</dbReference>
<evidence type="ECO:0000259" key="6">
    <source>
        <dbReference type="PROSITE" id="PS51299"/>
    </source>
</evidence>
<dbReference type="GO" id="GO:0001228">
    <property type="term" value="F:DNA-binding transcription activator activity, RNA polymerase II-specific"/>
    <property type="evidence" value="ECO:0007669"/>
    <property type="project" value="UniProtKB-ARBA"/>
</dbReference>
<keyword evidence="2 3" id="KW-0040">ANK repeat</keyword>
<dbReference type="PANTHER" id="PTHR43828:SF3">
    <property type="entry name" value="CHROMO DOMAIN-CONTAINING PROTEIN"/>
    <property type="match status" value="1"/>
</dbReference>
<feature type="coiled-coil region" evidence="4">
    <location>
        <begin position="499"/>
        <end position="540"/>
    </location>
</feature>
<name>A0A1X0SAL8_RHIZD</name>
<dbReference type="Pfam" id="PF00023">
    <property type="entry name" value="Ank"/>
    <property type="match status" value="1"/>
</dbReference>
<keyword evidence="4" id="KW-0175">Coiled coil</keyword>
<evidence type="ECO:0000256" key="5">
    <source>
        <dbReference type="SAM" id="MobiDB-lite"/>
    </source>
</evidence>
<dbReference type="InterPro" id="IPR051642">
    <property type="entry name" value="SWI6-like"/>
</dbReference>
<dbReference type="InterPro" id="IPR018004">
    <property type="entry name" value="KilA/APSES_HTH"/>
</dbReference>
<dbReference type="SUPFAM" id="SSF54616">
    <property type="entry name" value="DNA-binding domain of Mlu1-box binding protein MBP1"/>
    <property type="match status" value="1"/>
</dbReference>
<evidence type="ECO:0000256" key="2">
    <source>
        <dbReference type="ARBA" id="ARBA00023043"/>
    </source>
</evidence>
<feature type="region of interest" description="Disordered" evidence="5">
    <location>
        <begin position="702"/>
        <end position="737"/>
    </location>
</feature>
<evidence type="ECO:0000256" key="4">
    <source>
        <dbReference type="SAM" id="Coils"/>
    </source>
</evidence>
<evidence type="ECO:0000256" key="1">
    <source>
        <dbReference type="ARBA" id="ARBA00022737"/>
    </source>
</evidence>
<sequence length="737" mass="82518">MYTSRIYSAAYSGVPVFEMIVNSVAVMRRRNDSYMNATQILKVANIDKGRRTKILEREVLSGQHEKIQGGYGKYQGTWIPFEKSKELAERYNVYELLKPLFEFDVNSTLIVDNQDTLPTKEQAIVALRKQNAENISNLQQSSLNNSLPKLETPSNTQAVENEKPKHTPSHTQSSPRFPSEHQNLPHIRPQLHPLPSRDEEGSPARKKPKANTDTMSSLPNPAELRTTTEDMATQKEDTAIDERSRSILMSIFLTDNPEHVLDVLQNSASPSNIDMVIDESGNTALHWAAALARVKTVEQLIARGANISCANYSGETPLMRSVLVTNNFENRTFPEILELLKGSITTADNKRRSVLHHACLTSGISGRSNAAIYYVDYLLKTITSKEEHKSIINMQDSLGDTATTIAARLNSHEILELLMKAGATKITENNVGLASEDYEDGDSPALQSQQAETQGYKAGPSDMLSFTKKTHGPSQRGKEIVDTVQKIVDALDEEYGAQLVSKEQQLNSIQSELDDVMKELESTRKELEERQVQSQKLSEAQQKTRNIETALENGWARLEETMEKAGKQMPNRNDIDTFDENEDIDSLFNVNIDISDDATEEEQKNKMQEHVRRLRAVVEAYRINDGSLKKEIEEIQTHFTEKEMQCKRLIAACCNLPIEKIDDLVEPLTLAIESDPPDLDLARVIGFMDKVKRQGAFTEIPISSSTGSFRQPSQDSPLPPSNADTSSDTDYTMPSTS</sequence>
<dbReference type="Pfam" id="PF04383">
    <property type="entry name" value="KilA-N"/>
    <property type="match status" value="1"/>
</dbReference>
<accession>A0A1X0SAL8</accession>
<dbReference type="InterPro" id="IPR036887">
    <property type="entry name" value="HTH_APSES_sf"/>
</dbReference>
<dbReference type="GO" id="GO:0033309">
    <property type="term" value="C:SBF transcription complex"/>
    <property type="evidence" value="ECO:0007669"/>
    <property type="project" value="TreeGrafter"/>
</dbReference>
<feature type="compositionally biased region" description="Polar residues" evidence="5">
    <location>
        <begin position="169"/>
        <end position="182"/>
    </location>
</feature>
<evidence type="ECO:0000256" key="3">
    <source>
        <dbReference type="PROSITE-ProRule" id="PRU00023"/>
    </source>
</evidence>
<dbReference type="OMA" id="WIPYDKA"/>
<organism evidence="7 8">
    <name type="scientific">Rhizopus microsporus</name>
    <dbReference type="NCBI Taxonomy" id="58291"/>
    <lineage>
        <taxon>Eukaryota</taxon>
        <taxon>Fungi</taxon>
        <taxon>Fungi incertae sedis</taxon>
        <taxon>Mucoromycota</taxon>
        <taxon>Mucoromycotina</taxon>
        <taxon>Mucoromycetes</taxon>
        <taxon>Mucorales</taxon>
        <taxon>Mucorineae</taxon>
        <taxon>Rhizopodaceae</taxon>
        <taxon>Rhizopus</taxon>
    </lineage>
</organism>
<gene>
    <name evidence="7" type="ORF">BCV71DRAFT_194703</name>
</gene>
<dbReference type="SUPFAM" id="SSF48403">
    <property type="entry name" value="Ankyrin repeat"/>
    <property type="match status" value="1"/>
</dbReference>
<dbReference type="PANTHER" id="PTHR43828">
    <property type="entry name" value="ASPARAGINASE"/>
    <property type="match status" value="1"/>
</dbReference>
<dbReference type="PROSITE" id="PS51299">
    <property type="entry name" value="HTH_APSES"/>
    <property type="match status" value="1"/>
</dbReference>
<dbReference type="PROSITE" id="PS50088">
    <property type="entry name" value="ANK_REPEAT"/>
    <property type="match status" value="1"/>
</dbReference>
<keyword evidence="1" id="KW-0677">Repeat</keyword>
<dbReference type="GO" id="GO:0030907">
    <property type="term" value="C:MBF transcription complex"/>
    <property type="evidence" value="ECO:0007669"/>
    <property type="project" value="TreeGrafter"/>
</dbReference>
<evidence type="ECO:0000313" key="8">
    <source>
        <dbReference type="Proteomes" id="UP000242381"/>
    </source>
</evidence>
<dbReference type="Gene3D" id="3.10.260.10">
    <property type="entry name" value="Transcription regulator HTH, APSES-type DNA-binding domain"/>
    <property type="match status" value="1"/>
</dbReference>